<dbReference type="OrthoDB" id="414418at2759"/>
<dbReference type="CGD" id="CAL0000180736">
    <property type="gene designation" value="orf19.13912"/>
</dbReference>
<dbReference type="GeneID" id="3636984"/>
<dbReference type="InterPro" id="IPR051710">
    <property type="entry name" value="Phosphatase_SH3-domain"/>
</dbReference>
<evidence type="ECO:0000313" key="4">
    <source>
        <dbReference type="EMBL" id="AOW30531.1"/>
    </source>
</evidence>
<dbReference type="AlphaFoldDB" id="A0A1D8PQW6"/>
<evidence type="ECO:0000259" key="2">
    <source>
        <dbReference type="Pfam" id="PF10419"/>
    </source>
</evidence>
<feature type="domain" description="Transcription factor TFIIIC triple barrel" evidence="2">
    <location>
        <begin position="300"/>
        <end position="363"/>
    </location>
</feature>
<evidence type="ECO:0000313" key="3">
    <source>
        <dbReference type="CGD" id="CAL0000180736"/>
    </source>
</evidence>
<dbReference type="VEuPathDB" id="FungiDB:C7_01650W_A"/>
<gene>
    <name evidence="4" type="ordered locus">CAALFM_C701650WA</name>
    <name evidence="3" type="ordered locus">orf19.13912</name>
</gene>
<evidence type="ECO:0000256" key="1">
    <source>
        <dbReference type="SAM" id="MobiDB-lite"/>
    </source>
</evidence>
<dbReference type="PANTHER" id="PTHR16469:SF51">
    <property type="entry name" value="TRANSCRIPTION FACTOR TAU 55 KDA SUBUNIT"/>
    <property type="match status" value="1"/>
</dbReference>
<dbReference type="InterPro" id="IPR029033">
    <property type="entry name" value="His_PPase_superfam"/>
</dbReference>
<sequence length="485" mass="54308">MTIETIYIARHGYRSNWLPPPHPPNPTGIDSDPALAPHGVEQAQQLAAYLTSLPTHEKPEFIIASPFYRCIETSRPIAEMLDLKIALERGVGEWFRKNRDTKPVPGDYTQLRTFFDKLLIDEDTWPRDNLNVIPNIEGEDYDEIYDRAKLFWKKFIPEFEKKFPEIKNVLIVTHAATKIALGSALLQLKSVTDVIDDNQTVLRAGACSLSKFVRDGEDKTNHTIQWKIVMNGNCEFLTQGEEMNWDFRRGVEAGSAEDIAQRKAAAEAEAKALKKNEQTKSDGPITESATGAEIDGNEDEFETFYVTIDIPSISNKIDNEEEPPSRTGQAPKFKNNIIKPSAQLQFTDLKEDHPLVKISNNTISAQGSSSSSLSASKNGFNSHTHNSGVIDPSALIDGKIYQTDWNQLQGTELIFDENGQFIGKVKEHLTCNNNTKFTLKKAEEVEQLRSADDSIMDIDQDSQGQQPARSQFLKRAIVAARAKGK</sequence>
<dbReference type="Proteomes" id="UP000000559">
    <property type="component" value="Chromosome 7"/>
</dbReference>
<reference evidence="4 5" key="3">
    <citation type="journal article" date="2013" name="Genome Biol.">
        <title>Assembly of a phased diploid Candida albicans genome facilitates allele-specific measurements and provides a simple model for repeat and indel structure.</title>
        <authorList>
            <person name="Muzzey D."/>
            <person name="Schwartz K."/>
            <person name="Weissman J.S."/>
            <person name="Sherlock G."/>
        </authorList>
    </citation>
    <scope>NUCLEOTIDE SEQUENCE [LARGE SCALE GENOMIC DNA]</scope>
    <source>
        <strain evidence="5">SC5314 / ATCC MYA-2876</strain>
    </source>
</reference>
<dbReference type="RefSeq" id="XP_019331030.1">
    <property type="nucleotide sequence ID" value="XM_019475485.1"/>
</dbReference>
<dbReference type="InParanoid" id="A0A1D8PQW6"/>
<feature type="region of interest" description="Disordered" evidence="1">
    <location>
        <begin position="315"/>
        <end position="336"/>
    </location>
</feature>
<reference evidence="4 5" key="2">
    <citation type="journal article" date="2007" name="Genome Biol.">
        <title>Assembly of the Candida albicans genome into sixteen supercontigs aligned on the eight chromosomes.</title>
        <authorList>
            <person name="van het Hoog M."/>
            <person name="Rast T.J."/>
            <person name="Martchenko M."/>
            <person name="Grindle S."/>
            <person name="Dignard D."/>
            <person name="Hogues H."/>
            <person name="Cuomo C."/>
            <person name="Berriman M."/>
            <person name="Scherer S."/>
            <person name="Magee B.B."/>
            <person name="Whiteway M."/>
            <person name="Chibana H."/>
            <person name="Nantel A."/>
            <person name="Magee P.T."/>
        </authorList>
    </citation>
    <scope>GENOME REANNOTATION</scope>
    <source>
        <strain evidence="5">SC5314 / ATCC MYA-2876</strain>
    </source>
</reference>
<proteinExistence type="predicted"/>
<evidence type="ECO:0000313" key="5">
    <source>
        <dbReference type="Proteomes" id="UP000000559"/>
    </source>
</evidence>
<dbReference type="KEGG" id="cal:CAALFM_C701650WA"/>
<organism evidence="4 5">
    <name type="scientific">Candida albicans (strain SC5314 / ATCC MYA-2876)</name>
    <name type="common">Yeast</name>
    <dbReference type="NCBI Taxonomy" id="237561"/>
    <lineage>
        <taxon>Eukaryota</taxon>
        <taxon>Fungi</taxon>
        <taxon>Dikarya</taxon>
        <taxon>Ascomycota</taxon>
        <taxon>Saccharomycotina</taxon>
        <taxon>Pichiomycetes</taxon>
        <taxon>Debaryomycetaceae</taxon>
        <taxon>Candida/Lodderomyces clade</taxon>
        <taxon>Candida</taxon>
    </lineage>
</organism>
<dbReference type="Gene3D" id="3.40.50.1240">
    <property type="entry name" value="Phosphoglycerate mutase-like"/>
    <property type="match status" value="1"/>
</dbReference>
<feature type="region of interest" description="Disordered" evidence="1">
    <location>
        <begin position="270"/>
        <end position="296"/>
    </location>
</feature>
<accession>A0A1D8PQW6</accession>
<dbReference type="EMBL" id="CP017629">
    <property type="protein sequence ID" value="AOW30531.1"/>
    <property type="molecule type" value="Genomic_DNA"/>
</dbReference>
<dbReference type="FunFam" id="3.40.50.1240:FF:000034">
    <property type="entry name" value="Transcription factor TFIIIC subunit"/>
    <property type="match status" value="1"/>
</dbReference>
<keyword evidence="5" id="KW-1185">Reference proteome</keyword>
<dbReference type="InterPro" id="IPR013078">
    <property type="entry name" value="His_Pase_superF_clade-1"/>
</dbReference>
<dbReference type="Pfam" id="PF00300">
    <property type="entry name" value="His_Phos_1"/>
    <property type="match status" value="1"/>
</dbReference>
<feature type="compositionally biased region" description="Basic and acidic residues" evidence="1">
    <location>
        <begin position="270"/>
        <end position="280"/>
    </location>
</feature>
<dbReference type="CDD" id="cd07067">
    <property type="entry name" value="HP_PGM_like"/>
    <property type="match status" value="1"/>
</dbReference>
<dbReference type="SMART" id="SM00855">
    <property type="entry name" value="PGAM"/>
    <property type="match status" value="1"/>
</dbReference>
<dbReference type="STRING" id="237561.A0A1D8PQW6"/>
<dbReference type="GO" id="GO:0016791">
    <property type="term" value="F:phosphatase activity"/>
    <property type="evidence" value="ECO:0007669"/>
    <property type="project" value="UniProtKB-ARBA"/>
</dbReference>
<dbReference type="FunCoup" id="A0A1D8PQW6">
    <property type="interactions" value="157"/>
</dbReference>
<dbReference type="PANTHER" id="PTHR16469">
    <property type="entry name" value="UBIQUITIN-ASSOCIATED AND SH3 DOMAIN-CONTAINING BA-RELATED"/>
    <property type="match status" value="1"/>
</dbReference>
<protein>
    <submittedName>
        <fullName evidence="4">Transcription factor TFIIIC subunit</fullName>
    </submittedName>
</protein>
<name>A0A1D8PQW6_CANAL</name>
<dbReference type="Pfam" id="PF10419">
    <property type="entry name" value="TFIIIC_sub6"/>
    <property type="match status" value="1"/>
</dbReference>
<dbReference type="PIRSF" id="PIRSF036802">
    <property type="entry name" value="Tau55_TFC7"/>
    <property type="match status" value="1"/>
</dbReference>
<dbReference type="SMR" id="A0A1D8PQW6"/>
<dbReference type="InterPro" id="IPR014623">
    <property type="entry name" value="Tfc7/tau55"/>
</dbReference>
<dbReference type="eggNOG" id="ENOG502RYP8">
    <property type="taxonomic scope" value="Eukaryota"/>
</dbReference>
<dbReference type="InterPro" id="IPR019481">
    <property type="entry name" value="TFIIIC_triple_barrel"/>
</dbReference>
<dbReference type="SUPFAM" id="SSF53254">
    <property type="entry name" value="Phosphoglycerate mutase-like"/>
    <property type="match status" value="1"/>
</dbReference>
<reference evidence="4 5" key="1">
    <citation type="journal article" date="2004" name="Proc. Natl. Acad. Sci. U.S.A.">
        <title>The diploid genome sequence of Candida albicans.</title>
        <authorList>
            <person name="Jones T."/>
            <person name="Federspiel N.A."/>
            <person name="Chibana H."/>
            <person name="Dungan J."/>
            <person name="Kalman S."/>
            <person name="Magee B.B."/>
            <person name="Newport G."/>
            <person name="Thorstenson Y.R."/>
            <person name="Agabian N."/>
            <person name="Magee P.T."/>
            <person name="Davis R.W."/>
            <person name="Scherer S."/>
        </authorList>
    </citation>
    <scope>NUCLEOTIDE SEQUENCE [LARGE SCALE GENOMIC DNA]</scope>
    <source>
        <strain evidence="5">SC5314 / ATCC MYA-2876</strain>
    </source>
</reference>
<dbReference type="OMA" id="RAKLFWK"/>